<dbReference type="VEuPathDB" id="VectorBase:BGLAX_036726"/>
<sequence length="287" mass="32484">MFNIFISSESHIIKPLPLQCRNIDPVIIMFFIIPLVSANYCLDSQFPCGAGKSNVRGSFNRYCLCNINFYCNKYDFCETLKSLTLTDIRLTRVTSTSVQFSWSDGMVAKQNEMYLVKYIDEVVQGNAYGIIISRLQPNTKYDFNIFVKLPREYNYYEEKYGPNTLFTVQTLAEVSTVATTSSHRPNTFSTLNTTTASLGTTAIQTTSDSISFNIFLPVTLSLCLLLTAAIIIITLMGRRLKSQKRATDNSYDTRTKGDQDTHLYCVATNQGIYEEVTNLSLNHYTNC</sequence>
<dbReference type="CDD" id="cd00063">
    <property type="entry name" value="FN3"/>
    <property type="match status" value="1"/>
</dbReference>
<keyword evidence="1" id="KW-0812">Transmembrane</keyword>
<reference evidence="2" key="2">
    <citation type="submission" date="2015-02" db="EMBL/GenBank/DDBJ databases">
        <title>Hyperdiverse gene cluster in snail host conveys resistance to human schistosome parasites.</title>
        <authorList>
            <person name="Theron A."/>
            <person name="Marine M."/>
            <person name="Yeh J.-Y."/>
            <person name="Rognon A."/>
        </authorList>
    </citation>
    <scope>NUCLEOTIDE SEQUENCE</scope>
    <source>
        <strain evidence="2">Guadeloupe</strain>
        <tissue evidence="2">Whole body</tissue>
    </source>
</reference>
<dbReference type="SUPFAM" id="SSF49265">
    <property type="entry name" value="Fibronectin type III"/>
    <property type="match status" value="1"/>
</dbReference>
<keyword evidence="1" id="KW-0472">Membrane</keyword>
<name>A0A0C9RP75_BIOGL</name>
<dbReference type="InterPro" id="IPR013783">
    <property type="entry name" value="Ig-like_fold"/>
</dbReference>
<gene>
    <name evidence="2" type="primary">grctm3</name>
</gene>
<dbReference type="InterPro" id="IPR036116">
    <property type="entry name" value="FN3_sf"/>
</dbReference>
<feature type="transmembrane region" description="Helical" evidence="1">
    <location>
        <begin position="214"/>
        <end position="235"/>
    </location>
</feature>
<protein>
    <submittedName>
        <fullName evidence="2">Grctm3 protein</fullName>
    </submittedName>
</protein>
<proteinExistence type="predicted"/>
<accession>A0A0C9RP75</accession>
<dbReference type="InterPro" id="IPR003961">
    <property type="entry name" value="FN3_dom"/>
</dbReference>
<dbReference type="AlphaFoldDB" id="A0A0C9RP75"/>
<dbReference type="EMBL" id="GBYT01000013">
    <property type="protein sequence ID" value="JAG85139.1"/>
    <property type="molecule type" value="Transcribed_RNA"/>
</dbReference>
<organism evidence="2">
    <name type="scientific">Biomphalaria glabrata</name>
    <name type="common">Bloodfluke planorb</name>
    <name type="synonym">Freshwater snail</name>
    <dbReference type="NCBI Taxonomy" id="6526"/>
    <lineage>
        <taxon>Eukaryota</taxon>
        <taxon>Metazoa</taxon>
        <taxon>Spiralia</taxon>
        <taxon>Lophotrochozoa</taxon>
        <taxon>Mollusca</taxon>
        <taxon>Gastropoda</taxon>
        <taxon>Heterobranchia</taxon>
        <taxon>Euthyneura</taxon>
        <taxon>Panpulmonata</taxon>
        <taxon>Hygrophila</taxon>
        <taxon>Lymnaeoidea</taxon>
        <taxon>Planorbidae</taxon>
        <taxon>Biomphalaria</taxon>
    </lineage>
</organism>
<evidence type="ECO:0000313" key="2">
    <source>
        <dbReference type="EMBL" id="JAG85139.1"/>
    </source>
</evidence>
<evidence type="ECO:0000256" key="1">
    <source>
        <dbReference type="SAM" id="Phobius"/>
    </source>
</evidence>
<dbReference type="VEuPathDB" id="VectorBase:BGLB029690"/>
<dbReference type="Gene3D" id="2.60.40.10">
    <property type="entry name" value="Immunoglobulins"/>
    <property type="match status" value="1"/>
</dbReference>
<reference evidence="2" key="1">
    <citation type="submission" date="2014-12" db="EMBL/GenBank/DDBJ databases">
        <authorList>
            <person name="Tennessen J.A."/>
            <person name="Blouin M.S."/>
        </authorList>
    </citation>
    <scope>NUCLEOTIDE SEQUENCE</scope>
    <source>
        <strain evidence="2">Guadeloupe</strain>
        <tissue evidence="2">Whole body</tissue>
    </source>
</reference>
<keyword evidence="1" id="KW-1133">Transmembrane helix</keyword>